<dbReference type="PANTHER" id="PTHR43823:SF3">
    <property type="entry name" value="MULTIDRUG EXPORT PROTEIN MEPA"/>
    <property type="match status" value="1"/>
</dbReference>
<comment type="caution">
    <text evidence="7">The sequence shown here is derived from an EMBL/GenBank/DDBJ whole genome shotgun (WGS) entry which is preliminary data.</text>
</comment>
<gene>
    <name evidence="7" type="ORF">H9876_05895</name>
</gene>
<evidence type="ECO:0000313" key="7">
    <source>
        <dbReference type="EMBL" id="HIW70879.1"/>
    </source>
</evidence>
<dbReference type="GO" id="GO:0015297">
    <property type="term" value="F:antiporter activity"/>
    <property type="evidence" value="ECO:0007669"/>
    <property type="project" value="InterPro"/>
</dbReference>
<organism evidence="7 8">
    <name type="scientific">Candidatus Limosilactobacillus merdipullorum</name>
    <dbReference type="NCBI Taxonomy" id="2838653"/>
    <lineage>
        <taxon>Bacteria</taxon>
        <taxon>Bacillati</taxon>
        <taxon>Bacillota</taxon>
        <taxon>Bacilli</taxon>
        <taxon>Lactobacillales</taxon>
        <taxon>Lactobacillaceae</taxon>
        <taxon>Limosilactobacillus</taxon>
    </lineage>
</organism>
<feature type="transmembrane region" description="Helical" evidence="6">
    <location>
        <begin position="306"/>
        <end position="325"/>
    </location>
</feature>
<dbReference type="AlphaFoldDB" id="A0A9D1QQS7"/>
<dbReference type="GO" id="GO:0005886">
    <property type="term" value="C:plasma membrane"/>
    <property type="evidence" value="ECO:0007669"/>
    <property type="project" value="UniProtKB-SubCell"/>
</dbReference>
<evidence type="ECO:0000313" key="8">
    <source>
        <dbReference type="Proteomes" id="UP000886878"/>
    </source>
</evidence>
<keyword evidence="4 6" id="KW-1133">Transmembrane helix</keyword>
<feature type="transmembrane region" description="Helical" evidence="6">
    <location>
        <begin position="258"/>
        <end position="285"/>
    </location>
</feature>
<proteinExistence type="predicted"/>
<feature type="transmembrane region" description="Helical" evidence="6">
    <location>
        <begin position="83"/>
        <end position="106"/>
    </location>
</feature>
<feature type="transmembrane region" description="Helical" evidence="6">
    <location>
        <begin position="351"/>
        <end position="372"/>
    </location>
</feature>
<feature type="transmembrane region" description="Helical" evidence="6">
    <location>
        <begin position="50"/>
        <end position="71"/>
    </location>
</feature>
<keyword evidence="5 6" id="KW-0472">Membrane</keyword>
<evidence type="ECO:0000256" key="4">
    <source>
        <dbReference type="ARBA" id="ARBA00022989"/>
    </source>
</evidence>
<keyword evidence="2" id="KW-1003">Cell membrane</keyword>
<dbReference type="Proteomes" id="UP000886878">
    <property type="component" value="Unassembled WGS sequence"/>
</dbReference>
<evidence type="ECO:0000256" key="2">
    <source>
        <dbReference type="ARBA" id="ARBA00022475"/>
    </source>
</evidence>
<feature type="transmembrane region" description="Helical" evidence="6">
    <location>
        <begin position="21"/>
        <end position="44"/>
    </location>
</feature>
<dbReference type="Pfam" id="PF01554">
    <property type="entry name" value="MatE"/>
    <property type="match status" value="2"/>
</dbReference>
<dbReference type="EMBL" id="DXGK01000125">
    <property type="protein sequence ID" value="HIW70879.1"/>
    <property type="molecule type" value="Genomic_DNA"/>
</dbReference>
<feature type="transmembrane region" description="Helical" evidence="6">
    <location>
        <begin position="384"/>
        <end position="401"/>
    </location>
</feature>
<feature type="transmembrane region" description="Helical" evidence="6">
    <location>
        <begin position="126"/>
        <end position="147"/>
    </location>
</feature>
<evidence type="ECO:0000256" key="6">
    <source>
        <dbReference type="SAM" id="Phobius"/>
    </source>
</evidence>
<comment type="subcellular location">
    <subcellularLocation>
        <location evidence="1">Cell membrane</location>
        <topology evidence="1">Multi-pass membrane protein</topology>
    </subcellularLocation>
</comment>
<dbReference type="PANTHER" id="PTHR43823">
    <property type="entry name" value="SPORULATION PROTEIN YKVU"/>
    <property type="match status" value="1"/>
</dbReference>
<evidence type="ECO:0000256" key="3">
    <source>
        <dbReference type="ARBA" id="ARBA00022692"/>
    </source>
</evidence>
<evidence type="ECO:0000256" key="1">
    <source>
        <dbReference type="ARBA" id="ARBA00004651"/>
    </source>
</evidence>
<dbReference type="GO" id="GO:0042910">
    <property type="term" value="F:xenobiotic transmembrane transporter activity"/>
    <property type="evidence" value="ECO:0007669"/>
    <property type="project" value="InterPro"/>
</dbReference>
<sequence>MTLTKELNHYIKRNIAASVGLSIYILIDTIFISMTGGSIGMAVLNLSLPLFSLFNCLGMLLGVGGAAYYSLNKLTHPERVETLYSEIIIFAVIIGFLIAFGINIFIHPLLRVLGGNSQTIPMAIPYVRILAFGAPFTICNYVSINFIRNDGNPTLTMMATLIETSSVVVVDWLLIFGVGLHMEGAALAGIFSPACSLCVLTRHRHFTDRRLHWHWVVPKLTTIGHAARLGIAAFLNELSTGVSIYVFNIVLLKLAGNYAIAAYGVISNIAIVTVAIANGVALGVQPIASREYGIHHFKNVRVALKHGLKITVTIAIAAFIILSIFRTPVASIFNSHHQSIMMKYATAGLPIYFSSTTFTAINLLLILFLAAIDAASTSFSLSLLRGYIILLPMIVILGFTLGTHGVWAAVPVTELLTTIIGTLVVRNRLSALPDRNEKA</sequence>
<dbReference type="InterPro" id="IPR051327">
    <property type="entry name" value="MATE_MepA_subfamily"/>
</dbReference>
<dbReference type="InterPro" id="IPR002528">
    <property type="entry name" value="MATE_fam"/>
</dbReference>
<reference evidence="7" key="2">
    <citation type="submission" date="2021-04" db="EMBL/GenBank/DDBJ databases">
        <authorList>
            <person name="Gilroy R."/>
        </authorList>
    </citation>
    <scope>NUCLEOTIDE SEQUENCE</scope>
    <source>
        <strain evidence="7">ChiHejej3B27-2180</strain>
    </source>
</reference>
<accession>A0A9D1QQS7</accession>
<keyword evidence="3 6" id="KW-0812">Transmembrane</keyword>
<reference evidence="7" key="1">
    <citation type="journal article" date="2021" name="PeerJ">
        <title>Extensive microbial diversity within the chicken gut microbiome revealed by metagenomics and culture.</title>
        <authorList>
            <person name="Gilroy R."/>
            <person name="Ravi A."/>
            <person name="Getino M."/>
            <person name="Pursley I."/>
            <person name="Horton D.L."/>
            <person name="Alikhan N.F."/>
            <person name="Baker D."/>
            <person name="Gharbi K."/>
            <person name="Hall N."/>
            <person name="Watson M."/>
            <person name="Adriaenssens E.M."/>
            <person name="Foster-Nyarko E."/>
            <person name="Jarju S."/>
            <person name="Secka A."/>
            <person name="Antonio M."/>
            <person name="Oren A."/>
            <person name="Chaudhuri R.R."/>
            <person name="La Ragione R."/>
            <person name="Hildebrand F."/>
            <person name="Pallen M.J."/>
        </authorList>
    </citation>
    <scope>NUCLEOTIDE SEQUENCE</scope>
    <source>
        <strain evidence="7">ChiHejej3B27-2180</strain>
    </source>
</reference>
<name>A0A9D1QQS7_9LACO</name>
<feature type="transmembrane region" description="Helical" evidence="6">
    <location>
        <begin position="229"/>
        <end position="252"/>
    </location>
</feature>
<evidence type="ECO:0000256" key="5">
    <source>
        <dbReference type="ARBA" id="ARBA00023136"/>
    </source>
</evidence>
<protein>
    <submittedName>
        <fullName evidence="7">MATE family efflux transporter</fullName>
    </submittedName>
</protein>